<keyword evidence="4 14" id="KW-0732">Signal</keyword>
<keyword evidence="17" id="KW-1185">Reference proteome</keyword>
<sequence>GASAPFHLLLLLLLLLLLRALRSAPLLSSPVFEDAAVGSSILQITASDQDEGANAEIRYYLDEGTPFQIDPKAGTIVIKEGLDYESKKEYSLTIHAVDNGVPSLSGRAEATIRLVDVNDNDPVVKFRYFPTSSKFASVDENAQIGTVVALLTVSDTDSPAANGNISVHTSPVPNLSLIRVASVLDRERISSYNLTVSVSDNGKPVARSSFASLVIFVNDINDHPPIFQEALYRVDISEDIPKGSYIKGVSATDGDSGQNANLRYSLVSGNTLGWFSISENSGLVTSAALLDREIAAEIVLNISAKDQGLQPKISYTKLIINITDVNDRVPTFTQSTYHVSLVEHAPAGTELALLSASDDDLGANGTIRFSFDAETSAGAQELFRLDAATGRLSTAAELDREQRASFLLHVRAADAGRPPLHSVGKVNITLWDINDNRPVFYPVQYFANVKENEPSGSYVTTVSATDPDLGRNGTVKYIITAGDTSKFRINSNTGRITTLVSLDREEKTAYQLQVTAADGGGLRSNTQAIVTVTVLDTQDNPPVFAQKVYSFVMFENVAAGTVIGLVSATTVDLNTNISYLITSGDQRGLFAVNGAGQIVASSQIDREEQGFYQLKVVARGVDGPVFSQPKYITILKEGQPPGTNVISLGASSPRGSATKVEYFIVAVRSDGKAAGRLFTIGRHTGVIQTAAELDREQGSDLYLVDVYAIEMDASQPRTQRSPLLPPRPPPAHCSSSEVNTVEGFHRPPFVLPFHG</sequence>
<evidence type="ECO:0000256" key="10">
    <source>
        <dbReference type="ARBA" id="ARBA00023157"/>
    </source>
</evidence>
<feature type="chain" id="PRO_5018522888" description="Cadherin domain-containing protein" evidence="14">
    <location>
        <begin position="24"/>
        <end position="755"/>
    </location>
</feature>
<proteinExistence type="predicted"/>
<protein>
    <recommendedName>
        <fullName evidence="15">Cadherin domain-containing protein</fullName>
    </recommendedName>
</protein>
<evidence type="ECO:0000256" key="3">
    <source>
        <dbReference type="ARBA" id="ARBA00022692"/>
    </source>
</evidence>
<evidence type="ECO:0000256" key="8">
    <source>
        <dbReference type="ARBA" id="ARBA00022989"/>
    </source>
</evidence>
<feature type="domain" description="Cadherin" evidence="15">
    <location>
        <begin position="635"/>
        <end position="750"/>
    </location>
</feature>
<keyword evidence="5" id="KW-0677">Repeat</keyword>
<dbReference type="InterPro" id="IPR002126">
    <property type="entry name" value="Cadherin-like_dom"/>
</dbReference>
<dbReference type="GO" id="GO:0007156">
    <property type="term" value="P:homophilic cell adhesion via plasma membrane adhesion molecules"/>
    <property type="evidence" value="ECO:0007669"/>
    <property type="project" value="InterPro"/>
</dbReference>
<dbReference type="GO" id="GO:0005886">
    <property type="term" value="C:plasma membrane"/>
    <property type="evidence" value="ECO:0007669"/>
    <property type="project" value="InterPro"/>
</dbReference>
<evidence type="ECO:0000256" key="5">
    <source>
        <dbReference type="ARBA" id="ARBA00022737"/>
    </source>
</evidence>
<evidence type="ECO:0000256" key="6">
    <source>
        <dbReference type="ARBA" id="ARBA00022837"/>
    </source>
</evidence>
<dbReference type="FunFam" id="2.60.40.60:FF:000024">
    <property type="entry name" value="FAT atypical cadherin 3"/>
    <property type="match status" value="2"/>
</dbReference>
<dbReference type="SUPFAM" id="SSF49313">
    <property type="entry name" value="Cadherin-like"/>
    <property type="match status" value="7"/>
</dbReference>
<dbReference type="Ensembl" id="ENSKMAT00000010737.1">
    <property type="protein sequence ID" value="ENSKMAP00000010575.1"/>
    <property type="gene ID" value="ENSKMAG00000007937.1"/>
</dbReference>
<evidence type="ECO:0000256" key="7">
    <source>
        <dbReference type="ARBA" id="ARBA00022889"/>
    </source>
</evidence>
<dbReference type="PRINTS" id="PR00205">
    <property type="entry name" value="CADHERIN"/>
</dbReference>
<dbReference type="GO" id="GO:0009653">
    <property type="term" value="P:anatomical structure morphogenesis"/>
    <property type="evidence" value="ECO:0007669"/>
    <property type="project" value="UniProtKB-ARBA"/>
</dbReference>
<feature type="domain" description="Cadherin" evidence="15">
    <location>
        <begin position="228"/>
        <end position="332"/>
    </location>
</feature>
<keyword evidence="2" id="KW-0245">EGF-like domain</keyword>
<evidence type="ECO:0000313" key="17">
    <source>
        <dbReference type="Proteomes" id="UP000264800"/>
    </source>
</evidence>
<dbReference type="Gene3D" id="2.60.40.60">
    <property type="entry name" value="Cadherins"/>
    <property type="match status" value="7"/>
</dbReference>
<dbReference type="FunFam" id="2.60.40.60:FF:000108">
    <property type="entry name" value="FAT atypical cadherin 4"/>
    <property type="match status" value="1"/>
</dbReference>
<reference evidence="16" key="2">
    <citation type="submission" date="2025-09" db="UniProtKB">
        <authorList>
            <consortium name="Ensembl"/>
        </authorList>
    </citation>
    <scope>IDENTIFICATION</scope>
</reference>
<keyword evidence="11" id="KW-0325">Glycoprotein</keyword>
<dbReference type="GO" id="GO:0005911">
    <property type="term" value="C:cell-cell junction"/>
    <property type="evidence" value="ECO:0007669"/>
    <property type="project" value="TreeGrafter"/>
</dbReference>
<keyword evidence="6 12" id="KW-0106">Calcium</keyword>
<dbReference type="Pfam" id="PF00028">
    <property type="entry name" value="Cadherin"/>
    <property type="match status" value="7"/>
</dbReference>
<comment type="subcellular location">
    <subcellularLocation>
        <location evidence="1">Membrane</location>
        <topology evidence="1">Single-pass membrane protein</topology>
    </subcellularLocation>
</comment>
<evidence type="ECO:0000256" key="9">
    <source>
        <dbReference type="ARBA" id="ARBA00023136"/>
    </source>
</evidence>
<dbReference type="InterPro" id="IPR050971">
    <property type="entry name" value="Cadherin-domain_protein"/>
</dbReference>
<dbReference type="GeneTree" id="ENSGT00940000155719"/>
<dbReference type="PROSITE" id="PS50268">
    <property type="entry name" value="CADHERIN_2"/>
    <property type="match status" value="7"/>
</dbReference>
<evidence type="ECO:0000256" key="1">
    <source>
        <dbReference type="ARBA" id="ARBA00004167"/>
    </source>
</evidence>
<keyword evidence="7" id="KW-0130">Cell adhesion</keyword>
<dbReference type="InterPro" id="IPR020894">
    <property type="entry name" value="Cadherin_CS"/>
</dbReference>
<evidence type="ECO:0000256" key="14">
    <source>
        <dbReference type="SAM" id="SignalP"/>
    </source>
</evidence>
<evidence type="ECO:0000256" key="11">
    <source>
        <dbReference type="ARBA" id="ARBA00023180"/>
    </source>
</evidence>
<feature type="domain" description="Cadherin" evidence="15">
    <location>
        <begin position="23"/>
        <end position="124"/>
    </location>
</feature>
<dbReference type="PROSITE" id="PS00232">
    <property type="entry name" value="CADHERIN_1"/>
    <property type="match status" value="3"/>
</dbReference>
<keyword evidence="9" id="KW-0472">Membrane</keyword>
<keyword evidence="8" id="KW-1133">Transmembrane helix</keyword>
<evidence type="ECO:0000256" key="2">
    <source>
        <dbReference type="ARBA" id="ARBA00022536"/>
    </source>
</evidence>
<organism evidence="16 17">
    <name type="scientific">Kryptolebias marmoratus</name>
    <name type="common">Mangrove killifish</name>
    <name type="synonym">Rivulus marmoratus</name>
    <dbReference type="NCBI Taxonomy" id="37003"/>
    <lineage>
        <taxon>Eukaryota</taxon>
        <taxon>Metazoa</taxon>
        <taxon>Chordata</taxon>
        <taxon>Craniata</taxon>
        <taxon>Vertebrata</taxon>
        <taxon>Euteleostomi</taxon>
        <taxon>Actinopterygii</taxon>
        <taxon>Neopterygii</taxon>
        <taxon>Teleostei</taxon>
        <taxon>Neoteleostei</taxon>
        <taxon>Acanthomorphata</taxon>
        <taxon>Ovalentaria</taxon>
        <taxon>Atherinomorphae</taxon>
        <taxon>Cyprinodontiformes</taxon>
        <taxon>Rivulidae</taxon>
        <taxon>Kryptolebias</taxon>
    </lineage>
</organism>
<feature type="domain" description="Cadherin" evidence="15">
    <location>
        <begin position="545"/>
        <end position="634"/>
    </location>
</feature>
<dbReference type="STRING" id="37003.ENSKMAP00000010575"/>
<name>A0A3Q3A422_KRYMA</name>
<dbReference type="OMA" id="YEHRREY"/>
<evidence type="ECO:0000256" key="4">
    <source>
        <dbReference type="ARBA" id="ARBA00022729"/>
    </source>
</evidence>
<dbReference type="FunFam" id="2.60.40.60:FF:000135">
    <property type="entry name" value="cadherin-23 isoform X1"/>
    <property type="match status" value="1"/>
</dbReference>
<evidence type="ECO:0000313" key="16">
    <source>
        <dbReference type="Ensembl" id="ENSKMAP00000010575.1"/>
    </source>
</evidence>
<dbReference type="SMART" id="SM00112">
    <property type="entry name" value="CA"/>
    <property type="match status" value="7"/>
</dbReference>
<evidence type="ECO:0000256" key="13">
    <source>
        <dbReference type="SAM" id="MobiDB-lite"/>
    </source>
</evidence>
<dbReference type="FunFam" id="2.60.40.60:FF:000154">
    <property type="entry name" value="FAT atypical cadherin 4"/>
    <property type="match status" value="1"/>
</dbReference>
<dbReference type="CDD" id="cd11304">
    <property type="entry name" value="Cadherin_repeat"/>
    <property type="match status" value="7"/>
</dbReference>
<dbReference type="GO" id="GO:0005509">
    <property type="term" value="F:calcium ion binding"/>
    <property type="evidence" value="ECO:0007669"/>
    <property type="project" value="UniProtKB-UniRule"/>
</dbReference>
<feature type="region of interest" description="Disordered" evidence="13">
    <location>
        <begin position="716"/>
        <end position="737"/>
    </location>
</feature>
<dbReference type="InterPro" id="IPR015919">
    <property type="entry name" value="Cadherin-like_sf"/>
</dbReference>
<dbReference type="PANTHER" id="PTHR24025">
    <property type="entry name" value="DESMOGLEIN FAMILY MEMBER"/>
    <property type="match status" value="1"/>
</dbReference>
<feature type="domain" description="Cadherin" evidence="15">
    <location>
        <begin position="333"/>
        <end position="440"/>
    </location>
</feature>
<dbReference type="PANTHER" id="PTHR24025:SF31">
    <property type="entry name" value="NEURAL-CADHERIN"/>
    <property type="match status" value="1"/>
</dbReference>
<dbReference type="AlphaFoldDB" id="A0A3Q3A422"/>
<feature type="domain" description="Cadherin" evidence="15">
    <location>
        <begin position="130"/>
        <end position="227"/>
    </location>
</feature>
<evidence type="ECO:0000259" key="15">
    <source>
        <dbReference type="PROSITE" id="PS50268"/>
    </source>
</evidence>
<keyword evidence="3" id="KW-0812">Transmembrane</keyword>
<dbReference type="FunFam" id="2.60.40.60:FF:000020">
    <property type="entry name" value="Dachsous cadherin-related 1b"/>
    <property type="match status" value="1"/>
</dbReference>
<feature type="signal peptide" evidence="14">
    <location>
        <begin position="1"/>
        <end position="23"/>
    </location>
</feature>
<accession>A0A3Q3A422</accession>
<reference evidence="16" key="1">
    <citation type="submission" date="2025-08" db="UniProtKB">
        <authorList>
            <consortium name="Ensembl"/>
        </authorList>
    </citation>
    <scope>IDENTIFICATION</scope>
</reference>
<evidence type="ECO:0000256" key="12">
    <source>
        <dbReference type="PROSITE-ProRule" id="PRU00043"/>
    </source>
</evidence>
<dbReference type="Proteomes" id="UP000264800">
    <property type="component" value="Unplaced"/>
</dbReference>
<feature type="domain" description="Cadherin" evidence="15">
    <location>
        <begin position="441"/>
        <end position="544"/>
    </location>
</feature>
<keyword evidence="10" id="KW-1015">Disulfide bond</keyword>